<dbReference type="Proteomes" id="UP000053260">
    <property type="component" value="Unassembled WGS sequence"/>
</dbReference>
<comment type="caution">
    <text evidence="2">The sequence shown here is derived from an EMBL/GenBank/DDBJ whole genome shotgun (WGS) entry which is preliminary data.</text>
</comment>
<proteinExistence type="predicted"/>
<feature type="region of interest" description="Disordered" evidence="1">
    <location>
        <begin position="1"/>
        <end position="30"/>
    </location>
</feature>
<dbReference type="STRING" id="909626.AQJ91_04615"/>
<protein>
    <submittedName>
        <fullName evidence="2">Uncharacterized protein</fullName>
    </submittedName>
</protein>
<dbReference type="OrthoDB" id="3505460at2"/>
<feature type="compositionally biased region" description="Low complexity" evidence="1">
    <location>
        <begin position="1"/>
        <end position="13"/>
    </location>
</feature>
<gene>
    <name evidence="2" type="ORF">AQJ91_04615</name>
</gene>
<dbReference type="EMBL" id="LMXB01000018">
    <property type="protein sequence ID" value="KUO22263.1"/>
    <property type="molecule type" value="Genomic_DNA"/>
</dbReference>
<evidence type="ECO:0000313" key="2">
    <source>
        <dbReference type="EMBL" id="KUO22263.1"/>
    </source>
</evidence>
<keyword evidence="3" id="KW-1185">Reference proteome</keyword>
<reference evidence="2 3" key="1">
    <citation type="submission" date="2015-10" db="EMBL/GenBank/DDBJ databases">
        <title>Draft genome sequence of Streptomyces sp. RV15, isolated from a marine sponge.</title>
        <authorList>
            <person name="Ruckert C."/>
            <person name="Abdelmohsen U.R."/>
            <person name="Winkler A."/>
            <person name="Hentschel U."/>
            <person name="Kalinowski J."/>
            <person name="Kampfer P."/>
            <person name="Glaeser S."/>
        </authorList>
    </citation>
    <scope>NUCLEOTIDE SEQUENCE [LARGE SCALE GENOMIC DNA]</scope>
    <source>
        <strain evidence="2 3">RV15</strain>
    </source>
</reference>
<sequence>MSGATTGTTGTTGDVRTVPAPAPPQPRPNGQLRISKLFRKTLVSALVAGGSLLLTSVLNEDDNDLWQWTVSIVLGCAALIVQYLIEFSERLEDMEAGQKRRIREMRDSLTTHHLEMRQAVDESFAKINAATELFSKVDRSVLRSDGVTRLAQKYTQVGEHGSAIVKTFAQEELARLAQLMESLSNGSADCAGENHEWLMDLTTCAKRTLYATSTTIDRDFWTSEPAKRYLAVQADAIKNRGVEIRRLFLVETLDEVTPSLELLCERQRTFGIDARIAVQSELQPNAQVTPLNDFIIFDGELCYETEPDVRVVPAKTTLKMTREHVQERINRFTVLWEATAAG</sequence>
<name>A0A101V4C0_9ACTN</name>
<evidence type="ECO:0000256" key="1">
    <source>
        <dbReference type="SAM" id="MobiDB-lite"/>
    </source>
</evidence>
<accession>A0A101V4C0</accession>
<organism evidence="2 3">
    <name type="scientific">Streptomyces dysideae</name>
    <dbReference type="NCBI Taxonomy" id="909626"/>
    <lineage>
        <taxon>Bacteria</taxon>
        <taxon>Bacillati</taxon>
        <taxon>Actinomycetota</taxon>
        <taxon>Actinomycetes</taxon>
        <taxon>Kitasatosporales</taxon>
        <taxon>Streptomycetaceae</taxon>
        <taxon>Streptomyces</taxon>
    </lineage>
</organism>
<dbReference type="AlphaFoldDB" id="A0A101V4C0"/>
<evidence type="ECO:0000313" key="3">
    <source>
        <dbReference type="Proteomes" id="UP000053260"/>
    </source>
</evidence>